<dbReference type="PANTHER" id="PTHR48081">
    <property type="entry name" value="AB HYDROLASE SUPERFAMILY PROTEIN C4A8.06C"/>
    <property type="match status" value="1"/>
</dbReference>
<sequence>MPAAPLRFSYGPGPDQYAELTLPADSSGPRAAVVIIHGGYWRPAYTADLGRPLAVDLAARGFAAWNLEYRRAGSGGGWPGTFEDVSAGIDAFAQAAREHDVDPSRVVFLGHSAGGHLAVLAAARTNARVVPAGVVSESGVLNLAEAYELGLSNGAVENFLGCSPEQDPQRYRDADPMHALPLPVPVWALHGEDDTTVPLSSSSSWVEAARASGTQARLRLIPGDHFAMITPGTRAWDRVVEVVCEAAGIPAV</sequence>
<accession>A0A5N6MR69</accession>
<dbReference type="RefSeq" id="WP_152270965.1">
    <property type="nucleotide sequence ID" value="NZ_VTFX01000001.1"/>
</dbReference>
<dbReference type="Gene3D" id="3.40.50.1820">
    <property type="entry name" value="alpha/beta hydrolase"/>
    <property type="match status" value="1"/>
</dbReference>
<dbReference type="InterPro" id="IPR049492">
    <property type="entry name" value="BD-FAE-like_dom"/>
</dbReference>
<protein>
    <submittedName>
        <fullName evidence="3">Prolyl oligopeptidase family serine peptidase</fullName>
    </submittedName>
</protein>
<gene>
    <name evidence="3" type="ORF">GD627_00775</name>
</gene>
<organism evidence="3 4">
    <name type="scientific">Arthrobacter yangruifuii</name>
    <dbReference type="NCBI Taxonomy" id="2606616"/>
    <lineage>
        <taxon>Bacteria</taxon>
        <taxon>Bacillati</taxon>
        <taxon>Actinomycetota</taxon>
        <taxon>Actinomycetes</taxon>
        <taxon>Micrococcales</taxon>
        <taxon>Micrococcaceae</taxon>
        <taxon>Arthrobacter</taxon>
    </lineage>
</organism>
<evidence type="ECO:0000259" key="2">
    <source>
        <dbReference type="Pfam" id="PF20434"/>
    </source>
</evidence>
<comment type="caution">
    <text evidence="3">The sequence shown here is derived from an EMBL/GenBank/DDBJ whole genome shotgun (WGS) entry which is preliminary data.</text>
</comment>
<keyword evidence="4" id="KW-1185">Reference proteome</keyword>
<proteinExistence type="predicted"/>
<dbReference type="Proteomes" id="UP000326852">
    <property type="component" value="Unassembled WGS sequence"/>
</dbReference>
<dbReference type="Pfam" id="PF20434">
    <property type="entry name" value="BD-FAE"/>
    <property type="match status" value="1"/>
</dbReference>
<dbReference type="AlphaFoldDB" id="A0A5N6MR69"/>
<dbReference type="InterPro" id="IPR050300">
    <property type="entry name" value="GDXG_lipolytic_enzyme"/>
</dbReference>
<reference evidence="3 4" key="1">
    <citation type="submission" date="2019-08" db="EMBL/GenBank/DDBJ databases">
        <title>Arthrobacter sp. nov., isolated from plateau pika and Tibetan wild ass.</title>
        <authorList>
            <person name="Ge Y."/>
        </authorList>
    </citation>
    <scope>NUCLEOTIDE SEQUENCE [LARGE SCALE GENOMIC DNA]</scope>
    <source>
        <strain evidence="3 4">785</strain>
    </source>
</reference>
<feature type="domain" description="BD-FAE-like" evidence="2">
    <location>
        <begin position="20"/>
        <end position="204"/>
    </location>
</feature>
<dbReference type="SUPFAM" id="SSF53474">
    <property type="entry name" value="alpha/beta-Hydrolases"/>
    <property type="match status" value="1"/>
</dbReference>
<dbReference type="EMBL" id="VTFX01000001">
    <property type="protein sequence ID" value="KAD4059675.1"/>
    <property type="molecule type" value="Genomic_DNA"/>
</dbReference>
<keyword evidence="1" id="KW-0378">Hydrolase</keyword>
<dbReference type="GO" id="GO:0016787">
    <property type="term" value="F:hydrolase activity"/>
    <property type="evidence" value="ECO:0007669"/>
    <property type="project" value="UniProtKB-KW"/>
</dbReference>
<evidence type="ECO:0000256" key="1">
    <source>
        <dbReference type="ARBA" id="ARBA00022801"/>
    </source>
</evidence>
<evidence type="ECO:0000313" key="3">
    <source>
        <dbReference type="EMBL" id="KAD4059675.1"/>
    </source>
</evidence>
<name>A0A5N6MR69_9MICC</name>
<evidence type="ECO:0000313" key="4">
    <source>
        <dbReference type="Proteomes" id="UP000326852"/>
    </source>
</evidence>
<dbReference type="InterPro" id="IPR029058">
    <property type="entry name" value="AB_hydrolase_fold"/>
</dbReference>